<dbReference type="InterPro" id="IPR036615">
    <property type="entry name" value="Mur_ligase_C_dom_sf"/>
</dbReference>
<name>A0A5C6CL43_9BACT</name>
<sequence>MEWTDTLMLEPAPPSKVTHLRIPRDAMEVRVAQGVSLICASNVTHMEMTDALELLRGFRATGRRIVMCDTSRLTAGRQLGQAIVAEGCGTIVISCGSSGREVAIGARDSGLDLANVVVCQDSKAACELLANRLLPGDTVLLLGAEQHACDQLVDLLDRRASNSVQTAA</sequence>
<gene>
    <name evidence="1" type="ORF">Pla144_28000</name>
</gene>
<dbReference type="AlphaFoldDB" id="A0A5C6CL43"/>
<protein>
    <submittedName>
        <fullName evidence="1">Uncharacterized protein</fullName>
    </submittedName>
</protein>
<dbReference type="Proteomes" id="UP000318437">
    <property type="component" value="Unassembled WGS sequence"/>
</dbReference>
<comment type="caution">
    <text evidence="1">The sequence shown here is derived from an EMBL/GenBank/DDBJ whole genome shotgun (WGS) entry which is preliminary data.</text>
</comment>
<dbReference type="RefSeq" id="WP_146451190.1">
    <property type="nucleotide sequence ID" value="NZ_SJPS01000004.1"/>
</dbReference>
<evidence type="ECO:0000313" key="1">
    <source>
        <dbReference type="EMBL" id="TWU25593.1"/>
    </source>
</evidence>
<evidence type="ECO:0000313" key="2">
    <source>
        <dbReference type="Proteomes" id="UP000318437"/>
    </source>
</evidence>
<proteinExistence type="predicted"/>
<keyword evidence="2" id="KW-1185">Reference proteome</keyword>
<dbReference type="GO" id="GO:0016881">
    <property type="term" value="F:acid-amino acid ligase activity"/>
    <property type="evidence" value="ECO:0007669"/>
    <property type="project" value="InterPro"/>
</dbReference>
<accession>A0A5C6CL43</accession>
<reference evidence="1 2" key="1">
    <citation type="submission" date="2019-02" db="EMBL/GenBank/DDBJ databases">
        <title>Deep-cultivation of Planctomycetes and their phenomic and genomic characterization uncovers novel biology.</title>
        <authorList>
            <person name="Wiegand S."/>
            <person name="Jogler M."/>
            <person name="Boedeker C."/>
            <person name="Pinto D."/>
            <person name="Vollmers J."/>
            <person name="Rivas-Marin E."/>
            <person name="Kohn T."/>
            <person name="Peeters S.H."/>
            <person name="Heuer A."/>
            <person name="Rast P."/>
            <person name="Oberbeckmann S."/>
            <person name="Bunk B."/>
            <person name="Jeske O."/>
            <person name="Meyerdierks A."/>
            <person name="Storesund J.E."/>
            <person name="Kallscheuer N."/>
            <person name="Luecker S."/>
            <person name="Lage O.M."/>
            <person name="Pohl T."/>
            <person name="Merkel B.J."/>
            <person name="Hornburger P."/>
            <person name="Mueller R.-W."/>
            <person name="Bruemmer F."/>
            <person name="Labrenz M."/>
            <person name="Spormann A.M."/>
            <person name="Op Den Camp H."/>
            <person name="Overmann J."/>
            <person name="Amann R."/>
            <person name="Jetten M.S.M."/>
            <person name="Mascher T."/>
            <person name="Medema M.H."/>
            <person name="Devos D.P."/>
            <person name="Kaster A.-K."/>
            <person name="Ovreas L."/>
            <person name="Rohde M."/>
            <person name="Galperin M.Y."/>
            <person name="Jogler C."/>
        </authorList>
    </citation>
    <scope>NUCLEOTIDE SEQUENCE [LARGE SCALE GENOMIC DNA]</scope>
    <source>
        <strain evidence="1 2">Pla144</strain>
    </source>
</reference>
<dbReference type="OrthoDB" id="266918at2"/>
<dbReference type="EMBL" id="SJPS01000004">
    <property type="protein sequence ID" value="TWU25593.1"/>
    <property type="molecule type" value="Genomic_DNA"/>
</dbReference>
<organism evidence="1 2">
    <name type="scientific">Bythopirellula polymerisocia</name>
    <dbReference type="NCBI Taxonomy" id="2528003"/>
    <lineage>
        <taxon>Bacteria</taxon>
        <taxon>Pseudomonadati</taxon>
        <taxon>Planctomycetota</taxon>
        <taxon>Planctomycetia</taxon>
        <taxon>Pirellulales</taxon>
        <taxon>Lacipirellulaceae</taxon>
        <taxon>Bythopirellula</taxon>
    </lineage>
</organism>
<dbReference type="Gene3D" id="3.90.190.20">
    <property type="entry name" value="Mur ligase, C-terminal domain"/>
    <property type="match status" value="1"/>
</dbReference>